<dbReference type="AlphaFoldDB" id="A0A1M6RGX7"/>
<sequence>MKISEEEVRHVAKLARLDLTDEEVAMFSRQVGDILDYVDQLNTVDTEGVEGASHAISVNNAFREDKVKDSMDPDLALSNAPEREDTDIIVPKVI</sequence>
<organism evidence="3 4">
    <name type="scientific">Desulfatibacillum alkenivorans DSM 16219</name>
    <dbReference type="NCBI Taxonomy" id="1121393"/>
    <lineage>
        <taxon>Bacteria</taxon>
        <taxon>Pseudomonadati</taxon>
        <taxon>Thermodesulfobacteriota</taxon>
        <taxon>Desulfobacteria</taxon>
        <taxon>Desulfobacterales</taxon>
        <taxon>Desulfatibacillaceae</taxon>
        <taxon>Desulfatibacillum</taxon>
    </lineage>
</organism>
<dbReference type="PANTHER" id="PTHR15004">
    <property type="entry name" value="GLUTAMYL-TRNA(GLN) AMIDOTRANSFERASE SUBUNIT C, MITOCHONDRIAL"/>
    <property type="match status" value="1"/>
</dbReference>
<keyword evidence="2" id="KW-0547">Nucleotide-binding</keyword>
<dbReference type="Pfam" id="PF02686">
    <property type="entry name" value="GatC"/>
    <property type="match status" value="1"/>
</dbReference>
<dbReference type="GO" id="GO:0070681">
    <property type="term" value="P:glutaminyl-tRNAGln biosynthesis via transamidation"/>
    <property type="evidence" value="ECO:0007669"/>
    <property type="project" value="TreeGrafter"/>
</dbReference>
<dbReference type="Proteomes" id="UP000183994">
    <property type="component" value="Unassembled WGS sequence"/>
</dbReference>
<evidence type="ECO:0000256" key="2">
    <source>
        <dbReference type="HAMAP-Rule" id="MF_00122"/>
    </source>
</evidence>
<dbReference type="InterPro" id="IPR003837">
    <property type="entry name" value="GatC"/>
</dbReference>
<keyword evidence="3" id="KW-0808">Transferase</keyword>
<dbReference type="EC" id="6.3.5.-" evidence="2"/>
<dbReference type="GO" id="GO:0050567">
    <property type="term" value="F:glutaminyl-tRNA synthase (glutamine-hydrolyzing) activity"/>
    <property type="evidence" value="ECO:0007669"/>
    <property type="project" value="UniProtKB-UniRule"/>
</dbReference>
<dbReference type="Gene3D" id="1.10.20.60">
    <property type="entry name" value="Glu-tRNAGln amidotransferase C subunit, N-terminal domain"/>
    <property type="match status" value="1"/>
</dbReference>
<comment type="catalytic activity">
    <reaction evidence="2">
        <text>L-aspartyl-tRNA(Asn) + L-glutamine + ATP + H2O = L-asparaginyl-tRNA(Asn) + L-glutamate + ADP + phosphate + 2 H(+)</text>
        <dbReference type="Rhea" id="RHEA:14513"/>
        <dbReference type="Rhea" id="RHEA-COMP:9674"/>
        <dbReference type="Rhea" id="RHEA-COMP:9677"/>
        <dbReference type="ChEBI" id="CHEBI:15377"/>
        <dbReference type="ChEBI" id="CHEBI:15378"/>
        <dbReference type="ChEBI" id="CHEBI:29985"/>
        <dbReference type="ChEBI" id="CHEBI:30616"/>
        <dbReference type="ChEBI" id="CHEBI:43474"/>
        <dbReference type="ChEBI" id="CHEBI:58359"/>
        <dbReference type="ChEBI" id="CHEBI:78515"/>
        <dbReference type="ChEBI" id="CHEBI:78516"/>
        <dbReference type="ChEBI" id="CHEBI:456216"/>
    </reaction>
</comment>
<proteinExistence type="inferred from homology"/>
<accession>A0A1M6RGX7</accession>
<dbReference type="GO" id="GO:0006412">
    <property type="term" value="P:translation"/>
    <property type="evidence" value="ECO:0007669"/>
    <property type="project" value="UniProtKB-UniRule"/>
</dbReference>
<dbReference type="SUPFAM" id="SSF141000">
    <property type="entry name" value="Glu-tRNAGln amidotransferase C subunit"/>
    <property type="match status" value="1"/>
</dbReference>
<dbReference type="STRING" id="1121393.SAMN02745216_03256"/>
<dbReference type="GO" id="GO:0016740">
    <property type="term" value="F:transferase activity"/>
    <property type="evidence" value="ECO:0007669"/>
    <property type="project" value="UniProtKB-KW"/>
</dbReference>
<dbReference type="NCBIfam" id="TIGR00135">
    <property type="entry name" value="gatC"/>
    <property type="match status" value="1"/>
</dbReference>
<comment type="similarity">
    <text evidence="2">Belongs to the GatC family.</text>
</comment>
<protein>
    <recommendedName>
        <fullName evidence="2">Aspartyl/glutamyl-tRNA(Asn/Gln) amidotransferase subunit C</fullName>
        <shortName evidence="2">Asp/Glu-ADT subunit C</shortName>
        <ecNumber evidence="2">6.3.5.-</ecNumber>
    </recommendedName>
</protein>
<dbReference type="GO" id="GO:0006450">
    <property type="term" value="P:regulation of translational fidelity"/>
    <property type="evidence" value="ECO:0007669"/>
    <property type="project" value="InterPro"/>
</dbReference>
<dbReference type="HAMAP" id="MF_00122">
    <property type="entry name" value="GatC"/>
    <property type="match status" value="1"/>
</dbReference>
<gene>
    <name evidence="2" type="primary">gatC</name>
    <name evidence="3" type="ORF">SAMN02745216_03256</name>
</gene>
<dbReference type="EMBL" id="FQZU01000022">
    <property type="protein sequence ID" value="SHK31731.1"/>
    <property type="molecule type" value="Genomic_DNA"/>
</dbReference>
<comment type="function">
    <text evidence="2">Allows the formation of correctly charged Asn-tRNA(Asn) or Gln-tRNA(Gln) through the transamidation of misacylated Asp-tRNA(Asn) or Glu-tRNA(Gln) in organisms which lack either or both of asparaginyl-tRNA or glutaminyl-tRNA synthetases. The reaction takes place in the presence of glutamine and ATP through an activated phospho-Asp-tRNA(Asn) or phospho-Glu-tRNA(Gln).</text>
</comment>
<comment type="subunit">
    <text evidence="2">Heterotrimer of A, B and C subunits.</text>
</comment>
<keyword evidence="4" id="KW-1185">Reference proteome</keyword>
<dbReference type="PANTHER" id="PTHR15004:SF0">
    <property type="entry name" value="GLUTAMYL-TRNA(GLN) AMIDOTRANSFERASE SUBUNIT C, MITOCHONDRIAL"/>
    <property type="match status" value="1"/>
</dbReference>
<comment type="catalytic activity">
    <reaction evidence="2">
        <text>L-glutamyl-tRNA(Gln) + L-glutamine + ATP + H2O = L-glutaminyl-tRNA(Gln) + L-glutamate + ADP + phosphate + H(+)</text>
        <dbReference type="Rhea" id="RHEA:17521"/>
        <dbReference type="Rhea" id="RHEA-COMP:9681"/>
        <dbReference type="Rhea" id="RHEA-COMP:9684"/>
        <dbReference type="ChEBI" id="CHEBI:15377"/>
        <dbReference type="ChEBI" id="CHEBI:15378"/>
        <dbReference type="ChEBI" id="CHEBI:29985"/>
        <dbReference type="ChEBI" id="CHEBI:30616"/>
        <dbReference type="ChEBI" id="CHEBI:43474"/>
        <dbReference type="ChEBI" id="CHEBI:58359"/>
        <dbReference type="ChEBI" id="CHEBI:78520"/>
        <dbReference type="ChEBI" id="CHEBI:78521"/>
        <dbReference type="ChEBI" id="CHEBI:456216"/>
    </reaction>
</comment>
<keyword evidence="2" id="KW-0436">Ligase</keyword>
<evidence type="ECO:0000313" key="3">
    <source>
        <dbReference type="EMBL" id="SHK31731.1"/>
    </source>
</evidence>
<name>A0A1M6RGX7_9BACT</name>
<dbReference type="RefSeq" id="WP_028316045.1">
    <property type="nucleotide sequence ID" value="NZ_FQZU01000022.1"/>
</dbReference>
<keyword evidence="2" id="KW-0648">Protein biosynthesis</keyword>
<keyword evidence="1 2" id="KW-0067">ATP-binding</keyword>
<dbReference type="InterPro" id="IPR036113">
    <property type="entry name" value="Asp/Glu-ADT_sf_sub_c"/>
</dbReference>
<dbReference type="GO" id="GO:0050566">
    <property type="term" value="F:asparaginyl-tRNA synthase (glutamine-hydrolyzing) activity"/>
    <property type="evidence" value="ECO:0007669"/>
    <property type="project" value="RHEA"/>
</dbReference>
<evidence type="ECO:0000313" key="4">
    <source>
        <dbReference type="Proteomes" id="UP000183994"/>
    </source>
</evidence>
<evidence type="ECO:0000256" key="1">
    <source>
        <dbReference type="ARBA" id="ARBA00022840"/>
    </source>
</evidence>
<reference evidence="4" key="1">
    <citation type="submission" date="2016-11" db="EMBL/GenBank/DDBJ databases">
        <authorList>
            <person name="Varghese N."/>
            <person name="Submissions S."/>
        </authorList>
    </citation>
    <scope>NUCLEOTIDE SEQUENCE [LARGE SCALE GENOMIC DNA]</scope>
    <source>
        <strain evidence="4">DSM 16219</strain>
    </source>
</reference>
<dbReference type="GO" id="GO:0005524">
    <property type="term" value="F:ATP binding"/>
    <property type="evidence" value="ECO:0007669"/>
    <property type="project" value="UniProtKB-KW"/>
</dbReference>
<dbReference type="OrthoDB" id="9813938at2"/>